<keyword evidence="5 9" id="KW-0812">Transmembrane</keyword>
<dbReference type="EMBL" id="WTVA01000001">
    <property type="protein sequence ID" value="MZR21546.1"/>
    <property type="molecule type" value="Genomic_DNA"/>
</dbReference>
<name>A0A845ME30_9PROT</name>
<organism evidence="11 12">
    <name type="scientific">Sneathiella chungangensis</name>
    <dbReference type="NCBI Taxonomy" id="1418234"/>
    <lineage>
        <taxon>Bacteria</taxon>
        <taxon>Pseudomonadati</taxon>
        <taxon>Pseudomonadota</taxon>
        <taxon>Alphaproteobacteria</taxon>
        <taxon>Sneathiellales</taxon>
        <taxon>Sneathiellaceae</taxon>
        <taxon>Sneathiella</taxon>
    </lineage>
</organism>
<dbReference type="PANTHER" id="PTHR35011">
    <property type="entry name" value="2,3-DIKETO-L-GULONATE TRAP TRANSPORTER SMALL PERMEASE PROTEIN YIAM"/>
    <property type="match status" value="1"/>
</dbReference>
<comment type="caution">
    <text evidence="9">Lacks conserved residue(s) required for the propagation of feature annotation.</text>
</comment>
<dbReference type="GO" id="GO:0005886">
    <property type="term" value="C:plasma membrane"/>
    <property type="evidence" value="ECO:0007669"/>
    <property type="project" value="UniProtKB-SubCell"/>
</dbReference>
<dbReference type="OrthoDB" id="9794346at2"/>
<feature type="domain" description="Tripartite ATP-independent periplasmic transporters DctQ component" evidence="10">
    <location>
        <begin position="1"/>
        <end position="134"/>
    </location>
</feature>
<evidence type="ECO:0000256" key="8">
    <source>
        <dbReference type="ARBA" id="ARBA00038436"/>
    </source>
</evidence>
<dbReference type="AlphaFoldDB" id="A0A845ME30"/>
<keyword evidence="6 9" id="KW-1133">Transmembrane helix</keyword>
<evidence type="ECO:0000256" key="5">
    <source>
        <dbReference type="ARBA" id="ARBA00022692"/>
    </source>
</evidence>
<evidence type="ECO:0000259" key="10">
    <source>
        <dbReference type="Pfam" id="PF04290"/>
    </source>
</evidence>
<keyword evidence="3" id="KW-1003">Cell membrane</keyword>
<evidence type="ECO:0000313" key="11">
    <source>
        <dbReference type="EMBL" id="MZR21546.1"/>
    </source>
</evidence>
<feature type="transmembrane region" description="Helical" evidence="9">
    <location>
        <begin position="109"/>
        <end position="135"/>
    </location>
</feature>
<dbReference type="Pfam" id="PF04290">
    <property type="entry name" value="DctQ"/>
    <property type="match status" value="1"/>
</dbReference>
<evidence type="ECO:0000256" key="4">
    <source>
        <dbReference type="ARBA" id="ARBA00022519"/>
    </source>
</evidence>
<reference evidence="11 12" key="1">
    <citation type="journal article" date="2014" name="Int. J. Syst. Evol. Microbiol.">
        <title>Sneathiella chungangensis sp. nov., isolated from a marine sand, and emended description of the genus Sneathiella.</title>
        <authorList>
            <person name="Siamphan C."/>
            <person name="Kim H."/>
            <person name="Lee J.S."/>
            <person name="Kim W."/>
        </authorList>
    </citation>
    <scope>NUCLEOTIDE SEQUENCE [LARGE SCALE GENOMIC DNA]</scope>
    <source>
        <strain evidence="11 12">KCTC 32476</strain>
    </source>
</reference>
<evidence type="ECO:0000313" key="12">
    <source>
        <dbReference type="Proteomes" id="UP000445696"/>
    </source>
</evidence>
<keyword evidence="4 9" id="KW-0997">Cell inner membrane</keyword>
<dbReference type="Proteomes" id="UP000445696">
    <property type="component" value="Unassembled WGS sequence"/>
</dbReference>
<gene>
    <name evidence="11" type="ORF">GQF03_04325</name>
</gene>
<sequence>MVLAEFTLVLARYVFGIGWIALQESVIYSFALLFMLGAADTLRGDGHVRIDILYGKLGDNGKALINLLGSLFLLIPVSLVILIISWPYVAGSWEIAEGSRESSGLPVLFLLKSLLLAFPVLMSLQGLAIALRALVTLRSGGRP</sequence>
<dbReference type="GO" id="GO:0022857">
    <property type="term" value="F:transmembrane transporter activity"/>
    <property type="evidence" value="ECO:0007669"/>
    <property type="project" value="UniProtKB-UniRule"/>
</dbReference>
<evidence type="ECO:0000256" key="9">
    <source>
        <dbReference type="RuleBase" id="RU369079"/>
    </source>
</evidence>
<comment type="function">
    <text evidence="9">Part of the tripartite ATP-independent periplasmic (TRAP) transport system.</text>
</comment>
<proteinExistence type="inferred from homology"/>
<keyword evidence="2 9" id="KW-0813">Transport</keyword>
<comment type="caution">
    <text evidence="11">The sequence shown here is derived from an EMBL/GenBank/DDBJ whole genome shotgun (WGS) entry which is preliminary data.</text>
</comment>
<feature type="transmembrane region" description="Helical" evidence="9">
    <location>
        <begin position="63"/>
        <end position="89"/>
    </location>
</feature>
<comment type="subcellular location">
    <subcellularLocation>
        <location evidence="1 9">Cell inner membrane</location>
        <topology evidence="1 9">Multi-pass membrane protein</topology>
    </subcellularLocation>
</comment>
<keyword evidence="12" id="KW-1185">Reference proteome</keyword>
<dbReference type="InterPro" id="IPR055348">
    <property type="entry name" value="DctQ"/>
</dbReference>
<evidence type="ECO:0000256" key="1">
    <source>
        <dbReference type="ARBA" id="ARBA00004429"/>
    </source>
</evidence>
<protein>
    <recommendedName>
        <fullName evidence="9">TRAP transporter small permease protein</fullName>
    </recommendedName>
</protein>
<comment type="subunit">
    <text evidence="9">The complex comprises the extracytoplasmic solute receptor protein and the two transmembrane proteins.</text>
</comment>
<evidence type="ECO:0000256" key="2">
    <source>
        <dbReference type="ARBA" id="ARBA00022448"/>
    </source>
</evidence>
<keyword evidence="7 9" id="KW-0472">Membrane</keyword>
<dbReference type="PANTHER" id="PTHR35011:SF4">
    <property type="entry name" value="SLL1102 PROTEIN"/>
    <property type="match status" value="1"/>
</dbReference>
<feature type="transmembrane region" description="Helical" evidence="9">
    <location>
        <begin position="26"/>
        <end position="42"/>
    </location>
</feature>
<evidence type="ECO:0000256" key="7">
    <source>
        <dbReference type="ARBA" id="ARBA00023136"/>
    </source>
</evidence>
<accession>A0A845ME30</accession>
<evidence type="ECO:0000256" key="6">
    <source>
        <dbReference type="ARBA" id="ARBA00022989"/>
    </source>
</evidence>
<evidence type="ECO:0000256" key="3">
    <source>
        <dbReference type="ARBA" id="ARBA00022475"/>
    </source>
</evidence>
<dbReference type="InterPro" id="IPR007387">
    <property type="entry name" value="TRAP_DctQ"/>
</dbReference>
<comment type="similarity">
    <text evidence="8 9">Belongs to the TRAP transporter small permease family.</text>
</comment>